<accession>A0ABT0MTR0</accession>
<dbReference type="SUPFAM" id="SSF56784">
    <property type="entry name" value="HAD-like"/>
    <property type="match status" value="1"/>
</dbReference>
<dbReference type="EC" id="7.2.2.12" evidence="8"/>
<dbReference type="InterPro" id="IPR036412">
    <property type="entry name" value="HAD-like_sf"/>
</dbReference>
<dbReference type="Pfam" id="PF00122">
    <property type="entry name" value="E1-E2_ATPase"/>
    <property type="match status" value="1"/>
</dbReference>
<sequence>MIRHLPETITPVHQLPGRIRLRIPQMRRRPQGLAWLKRQLLSFSGVNGVRLRPEACSAVITYESGRTNGEILLQKAQELDWTACSQGDYEAEYCGSDNLLNLGGVALAQLLPGNWAALPALLLTAPTLAEGADSLAHGQLKVAVLDALALGLSMARGDHRTAMITQSLLTLGEYLEQETSRHSDALLADLMQPREHPVWVERQGKREEIQSGELVNGDLMLLGPGDNIPADGTVLRGVGLINQSSMTGEGVPVRRERGAWLYAGTQVQDGNITVRAERVGDESSTASIRRFISDSLSQRSETQQVTQQMADRRVAITLGAGAAVFALTRDWQRLAAVFLVDYSCALKLSTPIAFKSIMSRAARQGLLLKGGRAIEQLAAVDTVVFDKTGTLTHGDMLVTDVVSFDPQKAWAERLLAIAASVEEHSNHPLAKAVVAAAAHLELPHINHGEVEYVIAHGLLSEMDDHRMVVGSRHFLSCHYQIDFSEFEDEIDRLESLGRHLLFIGLDERLVGMIGLQDNVREEAAEVIQRLRDLGVKNVVLLTGDKTEKARQMAQALSIDAFFAEATPESKVDVVRDLQRQGRRVLFIGDGINDAPVLTQADVGMAMSRSTELAQQAADAVLLRDNLQGAVTACEMAQEAMRLVNSNIQLTEWVNSAIMLAAAVGWLKPTASALLHNGTTLGVLLRSLAAKNRRHSATNVAD</sequence>
<dbReference type="SFLD" id="SFLDG00002">
    <property type="entry name" value="C1.7:_P-type_atpase_like"/>
    <property type="match status" value="1"/>
</dbReference>
<evidence type="ECO:0000256" key="6">
    <source>
        <dbReference type="ARBA" id="ARBA00022989"/>
    </source>
</evidence>
<evidence type="ECO:0000256" key="7">
    <source>
        <dbReference type="ARBA" id="ARBA00023136"/>
    </source>
</evidence>
<evidence type="ECO:0000256" key="10">
    <source>
        <dbReference type="RuleBase" id="RU362081"/>
    </source>
</evidence>
<dbReference type="InterPro" id="IPR051014">
    <property type="entry name" value="Cation_Transport_ATPase_IB"/>
</dbReference>
<dbReference type="PRINTS" id="PR00119">
    <property type="entry name" value="CATATPASE"/>
</dbReference>
<dbReference type="Gene3D" id="2.70.150.10">
    <property type="entry name" value="Calcium-transporting ATPase, cytoplasmic transduction domain A"/>
    <property type="match status" value="1"/>
</dbReference>
<dbReference type="RefSeq" id="WP_249244260.1">
    <property type="nucleotide sequence ID" value="NZ_JAKPBZ010000108.1"/>
</dbReference>
<dbReference type="InterPro" id="IPR044492">
    <property type="entry name" value="P_typ_ATPase_HD_dom"/>
</dbReference>
<dbReference type="SFLD" id="SFLDS00003">
    <property type="entry name" value="Haloacid_Dehalogenase"/>
    <property type="match status" value="1"/>
</dbReference>
<dbReference type="NCBIfam" id="TIGR01525">
    <property type="entry name" value="ATPase-IB_hvy"/>
    <property type="match status" value="1"/>
</dbReference>
<reference evidence="12 13" key="1">
    <citation type="submission" date="2022-02" db="EMBL/GenBank/DDBJ databases">
        <title>Description of Brenneria tiliae sp. nov. isolated from symptomatic Tilia x moltkei and Tilia x europaea trees in the UK.</title>
        <authorList>
            <person name="Kile H."/>
        </authorList>
    </citation>
    <scope>NUCLEOTIDE SEQUENCE [LARGE SCALE GENOMIC DNA]</scope>
    <source>
        <strain evidence="12 13">MC1SB4.1</strain>
    </source>
</reference>
<dbReference type="SFLD" id="SFLDF00027">
    <property type="entry name" value="p-type_atpase"/>
    <property type="match status" value="1"/>
</dbReference>
<dbReference type="InterPro" id="IPR023299">
    <property type="entry name" value="ATPase_P-typ_cyto_dom_N"/>
</dbReference>
<evidence type="ECO:0000256" key="4">
    <source>
        <dbReference type="ARBA" id="ARBA00022723"/>
    </source>
</evidence>
<dbReference type="Proteomes" id="UP001203069">
    <property type="component" value="Unassembled WGS sequence"/>
</dbReference>
<dbReference type="Gene3D" id="3.40.1110.10">
    <property type="entry name" value="Calcium-transporting ATPase, cytoplasmic domain N"/>
    <property type="match status" value="1"/>
</dbReference>
<keyword evidence="3" id="KW-0812">Transmembrane</keyword>
<evidence type="ECO:0000256" key="9">
    <source>
        <dbReference type="ARBA" id="ARBA00047308"/>
    </source>
</evidence>
<dbReference type="Gene3D" id="3.40.50.1000">
    <property type="entry name" value="HAD superfamily/HAD-like"/>
    <property type="match status" value="1"/>
</dbReference>
<dbReference type="SUPFAM" id="SSF81653">
    <property type="entry name" value="Calcium ATPase, transduction domain A"/>
    <property type="match status" value="1"/>
</dbReference>
<name>A0ABT0MTR0_9GAMM</name>
<evidence type="ECO:0000256" key="1">
    <source>
        <dbReference type="ARBA" id="ARBA00004370"/>
    </source>
</evidence>
<evidence type="ECO:0000259" key="11">
    <source>
        <dbReference type="Pfam" id="PF00122"/>
    </source>
</evidence>
<proteinExistence type="inferred from homology"/>
<keyword evidence="10" id="KW-0067">ATP-binding</keyword>
<dbReference type="InterPro" id="IPR001757">
    <property type="entry name" value="P_typ_ATPase"/>
</dbReference>
<evidence type="ECO:0000313" key="12">
    <source>
        <dbReference type="EMBL" id="MCL2892579.1"/>
    </source>
</evidence>
<dbReference type="InterPro" id="IPR059000">
    <property type="entry name" value="ATPase_P-type_domA"/>
</dbReference>
<dbReference type="InterPro" id="IPR023214">
    <property type="entry name" value="HAD_sf"/>
</dbReference>
<protein>
    <recommendedName>
        <fullName evidence="8">P-type Zn(2+) transporter</fullName>
        <ecNumber evidence="8">7.2.2.12</ecNumber>
    </recommendedName>
</protein>
<dbReference type="PANTHER" id="PTHR48085">
    <property type="entry name" value="CADMIUM/ZINC-TRANSPORTING ATPASE HMA2-RELATED"/>
    <property type="match status" value="1"/>
</dbReference>
<dbReference type="NCBIfam" id="TIGR01494">
    <property type="entry name" value="ATPase_P-type"/>
    <property type="match status" value="1"/>
</dbReference>
<keyword evidence="4 10" id="KW-0479">Metal-binding</keyword>
<dbReference type="EMBL" id="JAKPBZ010000108">
    <property type="protein sequence ID" value="MCL2892579.1"/>
    <property type="molecule type" value="Genomic_DNA"/>
</dbReference>
<comment type="catalytic activity">
    <reaction evidence="9">
        <text>Zn(2+)(in) + ATP + H2O = Zn(2+)(out) + ADP + phosphate + H(+)</text>
        <dbReference type="Rhea" id="RHEA:20621"/>
        <dbReference type="ChEBI" id="CHEBI:15377"/>
        <dbReference type="ChEBI" id="CHEBI:15378"/>
        <dbReference type="ChEBI" id="CHEBI:29105"/>
        <dbReference type="ChEBI" id="CHEBI:30616"/>
        <dbReference type="ChEBI" id="CHEBI:43474"/>
        <dbReference type="ChEBI" id="CHEBI:456216"/>
        <dbReference type="EC" id="7.2.2.12"/>
    </reaction>
</comment>
<keyword evidence="10" id="KW-0547">Nucleotide-binding</keyword>
<keyword evidence="7" id="KW-0472">Membrane</keyword>
<keyword evidence="13" id="KW-1185">Reference proteome</keyword>
<evidence type="ECO:0000256" key="3">
    <source>
        <dbReference type="ARBA" id="ARBA00022692"/>
    </source>
</evidence>
<comment type="caution">
    <text evidence="12">The sequence shown here is derived from an EMBL/GenBank/DDBJ whole genome shotgun (WGS) entry which is preliminary data.</text>
</comment>
<dbReference type="PANTHER" id="PTHR48085:SF5">
    <property type="entry name" value="CADMIUM_ZINC-TRANSPORTING ATPASE HMA4-RELATED"/>
    <property type="match status" value="1"/>
</dbReference>
<organism evidence="12 13">
    <name type="scientific">Brenneria tiliae</name>
    <dbReference type="NCBI Taxonomy" id="2914984"/>
    <lineage>
        <taxon>Bacteria</taxon>
        <taxon>Pseudomonadati</taxon>
        <taxon>Pseudomonadota</taxon>
        <taxon>Gammaproteobacteria</taxon>
        <taxon>Enterobacterales</taxon>
        <taxon>Pectobacteriaceae</taxon>
        <taxon>Brenneria</taxon>
    </lineage>
</organism>
<dbReference type="Pfam" id="PF00702">
    <property type="entry name" value="Hydrolase"/>
    <property type="match status" value="1"/>
</dbReference>
<keyword evidence="6" id="KW-1133">Transmembrane helix</keyword>
<dbReference type="PROSITE" id="PS01229">
    <property type="entry name" value="COF_2"/>
    <property type="match status" value="1"/>
</dbReference>
<dbReference type="InterPro" id="IPR027256">
    <property type="entry name" value="P-typ_ATPase_IB"/>
</dbReference>
<keyword evidence="5" id="KW-1278">Translocase</keyword>
<dbReference type="InterPro" id="IPR008250">
    <property type="entry name" value="ATPase_P-typ_transduc_dom_A_sf"/>
</dbReference>
<comment type="subcellular location">
    <subcellularLocation>
        <location evidence="10">Cell membrane</location>
    </subcellularLocation>
    <subcellularLocation>
        <location evidence="1">Membrane</location>
    </subcellularLocation>
</comment>
<gene>
    <name evidence="12" type="ORF">MFP26_07700</name>
</gene>
<comment type="similarity">
    <text evidence="2 10">Belongs to the cation transport ATPase (P-type) (TC 3.A.3) family. Type IB subfamily.</text>
</comment>
<evidence type="ECO:0000256" key="5">
    <source>
        <dbReference type="ARBA" id="ARBA00022967"/>
    </source>
</evidence>
<evidence type="ECO:0000313" key="13">
    <source>
        <dbReference type="Proteomes" id="UP001203069"/>
    </source>
</evidence>
<evidence type="ECO:0000256" key="8">
    <source>
        <dbReference type="ARBA" id="ARBA00039097"/>
    </source>
</evidence>
<dbReference type="InterPro" id="IPR018303">
    <property type="entry name" value="ATPase_P-typ_P_site"/>
</dbReference>
<keyword evidence="10" id="KW-1003">Cell membrane</keyword>
<feature type="domain" description="P-type ATPase A" evidence="11">
    <location>
        <begin position="196"/>
        <end position="290"/>
    </location>
</feature>
<evidence type="ECO:0000256" key="2">
    <source>
        <dbReference type="ARBA" id="ARBA00006024"/>
    </source>
</evidence>
<dbReference type="PROSITE" id="PS00154">
    <property type="entry name" value="ATPASE_E1_E2"/>
    <property type="match status" value="1"/>
</dbReference>